<dbReference type="InterPro" id="IPR051693">
    <property type="entry name" value="UPF0046_metallophosphoest"/>
</dbReference>
<organism evidence="2 3">
    <name type="scientific">Colletotrichum tanaceti</name>
    <dbReference type="NCBI Taxonomy" id="1306861"/>
    <lineage>
        <taxon>Eukaryota</taxon>
        <taxon>Fungi</taxon>
        <taxon>Dikarya</taxon>
        <taxon>Ascomycota</taxon>
        <taxon>Pezizomycotina</taxon>
        <taxon>Sordariomycetes</taxon>
        <taxon>Hypocreomycetidae</taxon>
        <taxon>Glomerellales</taxon>
        <taxon>Glomerellaceae</taxon>
        <taxon>Colletotrichum</taxon>
        <taxon>Colletotrichum destructivum species complex</taxon>
    </lineage>
</organism>
<dbReference type="Gene3D" id="3.60.21.10">
    <property type="match status" value="1"/>
</dbReference>
<evidence type="ECO:0000313" key="3">
    <source>
        <dbReference type="Proteomes" id="UP000310108"/>
    </source>
</evidence>
<feature type="domain" description="Calcineurin-like phosphoesterase" evidence="1">
    <location>
        <begin position="13"/>
        <end position="227"/>
    </location>
</feature>
<keyword evidence="3" id="KW-1185">Reference proteome</keyword>
<dbReference type="OrthoDB" id="630188at2759"/>
<dbReference type="EMBL" id="PJEX01000100">
    <property type="protein sequence ID" value="TKW55390.1"/>
    <property type="molecule type" value="Genomic_DNA"/>
</dbReference>
<dbReference type="GO" id="GO:0016787">
    <property type="term" value="F:hydrolase activity"/>
    <property type="evidence" value="ECO:0007669"/>
    <property type="project" value="InterPro"/>
</dbReference>
<dbReference type="Pfam" id="PF00149">
    <property type="entry name" value="Metallophos"/>
    <property type="match status" value="1"/>
</dbReference>
<dbReference type="CDD" id="cd07379">
    <property type="entry name" value="MPP_239FB"/>
    <property type="match status" value="1"/>
</dbReference>
<dbReference type="InterPro" id="IPR029052">
    <property type="entry name" value="Metallo-depent_PP-like"/>
</dbReference>
<protein>
    <submittedName>
        <fullName evidence="2">Metallophosphoesterase domain-containing protein 1</fullName>
    </submittedName>
</protein>
<dbReference type="AlphaFoldDB" id="A0A4U6XHJ7"/>
<comment type="caution">
    <text evidence="2">The sequence shown here is derived from an EMBL/GenBank/DDBJ whole genome shotgun (WGS) entry which is preliminary data.</text>
</comment>
<dbReference type="SUPFAM" id="SSF56300">
    <property type="entry name" value="Metallo-dependent phosphatases"/>
    <property type="match status" value="1"/>
</dbReference>
<gene>
    <name evidence="2" type="primary">Mpped1</name>
    <name evidence="2" type="ORF">CTA1_2566</name>
</gene>
<dbReference type="PANTHER" id="PTHR12905:SF0">
    <property type="entry name" value="CALCINEURIN-LIKE PHOSPHOESTERASE DOMAIN-CONTAINING PROTEIN"/>
    <property type="match status" value="1"/>
</dbReference>
<reference evidence="2 3" key="1">
    <citation type="journal article" date="2019" name="PLoS ONE">
        <title>Comparative genome analysis indicates high evolutionary potential of pathogenicity genes in Colletotrichum tanaceti.</title>
        <authorList>
            <person name="Lelwala R.V."/>
            <person name="Korhonen P.K."/>
            <person name="Young N.D."/>
            <person name="Scott J.B."/>
            <person name="Ades P.A."/>
            <person name="Gasser R.B."/>
            <person name="Taylor P.W.J."/>
        </authorList>
    </citation>
    <scope>NUCLEOTIDE SEQUENCE [LARGE SCALE GENOMIC DNA]</scope>
    <source>
        <strain evidence="2">BRIP57314</strain>
    </source>
</reference>
<dbReference type="PANTHER" id="PTHR12905">
    <property type="entry name" value="METALLOPHOSPHOESTERASE"/>
    <property type="match status" value="1"/>
</dbReference>
<sequence length="345" mass="37443">MDASNPDSLVKTRFLIISDTHGARCLPGNDRLLGPVDVAIHCGDLTEESKLAEFRATLELMKSIRAPLKLVIAGNHDWTLDTPMFKKKIAEIPPPVDMELVRREYGDIGEAQRILQASAKNEGEDNDESGIIFVDEGTHTFTLSNGASLTLFASPYTPSTDDWGFQYDARGGHQWDVQGDVDVVVTHGPPEGVMDRTATGSRIGCPSLFAAVARAKPRLHCFGHAHRGWGAKLARWRGGEAVGSPVSHFEAFDNDRSVVVETLAGLTPRDFDGPDAVAEKRRRLEARTAAGCFATSHCAGDEHPLRKGEGTLFVNAAIQGDGKQPQHLPWVVDIELPRAPRDAAA</sequence>
<accession>A0A4U6XHJ7</accession>
<evidence type="ECO:0000313" key="2">
    <source>
        <dbReference type="EMBL" id="TKW55390.1"/>
    </source>
</evidence>
<dbReference type="Proteomes" id="UP000310108">
    <property type="component" value="Unassembled WGS sequence"/>
</dbReference>
<name>A0A4U6XHJ7_9PEZI</name>
<evidence type="ECO:0000259" key="1">
    <source>
        <dbReference type="Pfam" id="PF00149"/>
    </source>
</evidence>
<dbReference type="InterPro" id="IPR004843">
    <property type="entry name" value="Calcineurin-like_PHP"/>
</dbReference>
<proteinExistence type="predicted"/>